<keyword evidence="2" id="KW-0472">Membrane</keyword>
<reference evidence="3" key="2">
    <citation type="journal article" date="2021" name="PeerJ">
        <title>Extensive microbial diversity within the chicken gut microbiome revealed by metagenomics and culture.</title>
        <authorList>
            <person name="Gilroy R."/>
            <person name="Ravi A."/>
            <person name="Getino M."/>
            <person name="Pursley I."/>
            <person name="Horton D.L."/>
            <person name="Alikhan N.F."/>
            <person name="Baker D."/>
            <person name="Gharbi K."/>
            <person name="Hall N."/>
            <person name="Watson M."/>
            <person name="Adriaenssens E.M."/>
            <person name="Foster-Nyarko E."/>
            <person name="Jarju S."/>
            <person name="Secka A."/>
            <person name="Antonio M."/>
            <person name="Oren A."/>
            <person name="Chaudhuri R.R."/>
            <person name="La Ragione R."/>
            <person name="Hildebrand F."/>
            <person name="Pallen M.J."/>
        </authorList>
    </citation>
    <scope>NUCLEOTIDE SEQUENCE</scope>
    <source>
        <strain evidence="3">ChiSjej3B21-11622</strain>
    </source>
</reference>
<evidence type="ECO:0000256" key="1">
    <source>
        <dbReference type="SAM" id="Coils"/>
    </source>
</evidence>
<comment type="caution">
    <text evidence="3">The sequence shown here is derived from an EMBL/GenBank/DDBJ whole genome shotgun (WGS) entry which is preliminary data.</text>
</comment>
<keyword evidence="2" id="KW-1133">Transmembrane helix</keyword>
<keyword evidence="2" id="KW-0812">Transmembrane</keyword>
<feature type="transmembrane region" description="Helical" evidence="2">
    <location>
        <begin position="119"/>
        <end position="138"/>
    </location>
</feature>
<reference evidence="3" key="1">
    <citation type="submission" date="2020-10" db="EMBL/GenBank/DDBJ databases">
        <authorList>
            <person name="Gilroy R."/>
        </authorList>
    </citation>
    <scope>NUCLEOTIDE SEQUENCE</scope>
    <source>
        <strain evidence="3">ChiSjej3B21-11622</strain>
    </source>
</reference>
<evidence type="ECO:0000313" key="3">
    <source>
        <dbReference type="EMBL" id="HIQ96412.1"/>
    </source>
</evidence>
<protein>
    <submittedName>
        <fullName evidence="3">5-bromo-4-chloroindolyl phosphate hydrolysis family protein</fullName>
    </submittedName>
</protein>
<evidence type="ECO:0000256" key="2">
    <source>
        <dbReference type="SAM" id="Phobius"/>
    </source>
</evidence>
<feature type="transmembrane region" description="Helical" evidence="2">
    <location>
        <begin position="81"/>
        <end position="107"/>
    </location>
</feature>
<feature type="coiled-coil region" evidence="1">
    <location>
        <begin position="204"/>
        <end position="231"/>
    </location>
</feature>
<dbReference type="InterPro" id="IPR018770">
    <property type="entry name" value="ChloroindolylP_hydrolase"/>
</dbReference>
<keyword evidence="1" id="KW-0175">Coiled coil</keyword>
<name>A0A9D1D0U1_9FIRM</name>
<dbReference type="Proteomes" id="UP000886886">
    <property type="component" value="Unassembled WGS sequence"/>
</dbReference>
<organism evidence="3 4">
    <name type="scientific">Candidatus Limivivens merdigallinarum</name>
    <dbReference type="NCBI Taxonomy" id="2840859"/>
    <lineage>
        <taxon>Bacteria</taxon>
        <taxon>Bacillati</taxon>
        <taxon>Bacillota</taxon>
        <taxon>Clostridia</taxon>
        <taxon>Lachnospirales</taxon>
        <taxon>Lachnospiraceae</taxon>
        <taxon>Lachnospiraceae incertae sedis</taxon>
        <taxon>Candidatus Limivivens</taxon>
    </lineage>
</organism>
<evidence type="ECO:0000313" key="4">
    <source>
        <dbReference type="Proteomes" id="UP000886886"/>
    </source>
</evidence>
<dbReference type="AlphaFoldDB" id="A0A9D1D0U1"/>
<gene>
    <name evidence="3" type="ORF">IAB26_07615</name>
</gene>
<sequence length="391" mass="45047">MENKNWSQIGDEIKDMVESAVESMDFKALNESLTRTVDEALSNVNRTLQNNMKSSKFRPGYEVRAKKNNPLKERFRNIGGLSGTGIVFSVLGYTFSVLLGIGIFTTLTATGFTGFLRSGILASVIMAPFFLVSVFLAYKGSSILGRIKRFRKYMEVLREREYCAVAELVDSVNKSSKFVLKDLKRMIRERYFLHGHLDHQGTCLMVTEQAYEQYKQAQQQLQERQKLEEMERQREKAFGKKEIPKEAKEVIVTGRQYLKAIRESDERIPGQEVSAKIERLENVVEKIFNRVEQHPELVEDLGKFMDYYLPTTVKLLKAYEELDAQEVQGENITGSKREIEQTLDTIEQAFENLLDSFFEKAAWDISSDISVLHNMFAQEGLTGNDFEKMRR</sequence>
<dbReference type="EMBL" id="DVFT01000112">
    <property type="protein sequence ID" value="HIQ96412.1"/>
    <property type="molecule type" value="Genomic_DNA"/>
</dbReference>
<accession>A0A9D1D0U1</accession>
<proteinExistence type="predicted"/>
<dbReference type="Pfam" id="PF10112">
    <property type="entry name" value="Halogen_Hydrol"/>
    <property type="match status" value="1"/>
</dbReference>